<evidence type="ECO:0000256" key="1">
    <source>
        <dbReference type="ARBA" id="ARBA00022737"/>
    </source>
</evidence>
<dbReference type="PANTHER" id="PTHR47939">
    <property type="entry name" value="MEMBRANE-ASSOCIATED SALT-INDUCIBLE PROTEIN-LIKE"/>
    <property type="match status" value="1"/>
</dbReference>
<feature type="domain" description="Pentatricopeptide repeat-containing protein-mitochondrial" evidence="4">
    <location>
        <begin position="261"/>
        <end position="380"/>
    </location>
</feature>
<evidence type="ECO:0000256" key="2">
    <source>
        <dbReference type="PROSITE-ProRule" id="PRU00708"/>
    </source>
</evidence>
<dbReference type="Proteomes" id="UP000789572">
    <property type="component" value="Unassembled WGS sequence"/>
</dbReference>
<sequence>MFTLANTKPSFFGHFVAVQVTSSSILAADAPVFGLSNAPSVADKDLSRLDELNAELKRLVNYSKPVDVNAHCRNFIIENVRPNEETYSLLLSMNERYGWITESLELFEDMRRSGLRPSLETYHTLLRTVAKSRPKYPKLRENIMEDLKNDGFEPTATTFEHYVSALVAHGELEHAADVLEMMEKNEITPTMLTYATILQSATAFNEAVFAGELLQKMEKVHHPLSSALYIDVLRLSTLEKKPLLVEHCWKKAIEFKGDVDDGLCAYILQLAGRTGNTSLATSVAKYLIDKEAPLDEHHYASLIAAFARNGKIREAVLALGIMRNRGIAPNEYTSEGITDFAQYSHVRVQEALLLLRDLHDQKHFVDIEAINALIRACKVLTKRDGPKKGKFMAGTMADVDFADIIYRTASELDLTPDTNTLNALLHVLTRTGNLYMAESYLNDFQAKGVEFNVVTYSRMIEIMCMQINYEKAFVYLEEMKKKNIVPPANVYRHIIRKCAYNNDPRASIAIQEMESLGYKATSDLLSFTQAETKHEIKGLSRRSRMSDQRQERVLWGVDVDEPRKEDVYVADDETIGAEAHMANQMDHEPSREKRRQKSRNDHEKLLALFEGWN</sequence>
<evidence type="ECO:0000259" key="4">
    <source>
        <dbReference type="Pfam" id="PF23276"/>
    </source>
</evidence>
<protein>
    <submittedName>
        <fullName evidence="5">8520_t:CDS:1</fullName>
    </submittedName>
</protein>
<proteinExistence type="predicted"/>
<dbReference type="InterPro" id="IPR011990">
    <property type="entry name" value="TPR-like_helical_dom_sf"/>
</dbReference>
<name>A0A9N8WC36_9GLOM</name>
<dbReference type="EMBL" id="CAJVPJ010000137">
    <property type="protein sequence ID" value="CAG8484078.1"/>
    <property type="molecule type" value="Genomic_DNA"/>
</dbReference>
<keyword evidence="6" id="KW-1185">Reference proteome</keyword>
<organism evidence="5 6">
    <name type="scientific">Paraglomus occultum</name>
    <dbReference type="NCBI Taxonomy" id="144539"/>
    <lineage>
        <taxon>Eukaryota</taxon>
        <taxon>Fungi</taxon>
        <taxon>Fungi incertae sedis</taxon>
        <taxon>Mucoromycota</taxon>
        <taxon>Glomeromycotina</taxon>
        <taxon>Glomeromycetes</taxon>
        <taxon>Paraglomerales</taxon>
        <taxon>Paraglomeraceae</taxon>
        <taxon>Paraglomus</taxon>
    </lineage>
</organism>
<feature type="repeat" description="PPR" evidence="2">
    <location>
        <begin position="83"/>
        <end position="117"/>
    </location>
</feature>
<accession>A0A9N8WC36</accession>
<dbReference type="Pfam" id="PF13812">
    <property type="entry name" value="PPR_3"/>
    <property type="match status" value="3"/>
</dbReference>
<feature type="region of interest" description="Disordered" evidence="3">
    <location>
        <begin position="575"/>
        <end position="601"/>
    </location>
</feature>
<dbReference type="InterPro" id="IPR057027">
    <property type="entry name" value="TPR_mt"/>
</dbReference>
<dbReference type="InterPro" id="IPR002885">
    <property type="entry name" value="PPR_rpt"/>
</dbReference>
<dbReference type="PROSITE" id="PS51375">
    <property type="entry name" value="PPR"/>
    <property type="match status" value="4"/>
</dbReference>
<reference evidence="5" key="1">
    <citation type="submission" date="2021-06" db="EMBL/GenBank/DDBJ databases">
        <authorList>
            <person name="Kallberg Y."/>
            <person name="Tangrot J."/>
            <person name="Rosling A."/>
        </authorList>
    </citation>
    <scope>NUCLEOTIDE SEQUENCE</scope>
    <source>
        <strain evidence="5">IA702</strain>
    </source>
</reference>
<feature type="repeat" description="PPR" evidence="2">
    <location>
        <begin position="295"/>
        <end position="329"/>
    </location>
</feature>
<dbReference type="AlphaFoldDB" id="A0A9N8WC36"/>
<evidence type="ECO:0000313" key="6">
    <source>
        <dbReference type="Proteomes" id="UP000789572"/>
    </source>
</evidence>
<dbReference type="NCBIfam" id="TIGR00756">
    <property type="entry name" value="PPR"/>
    <property type="match status" value="2"/>
</dbReference>
<dbReference type="Gene3D" id="1.25.40.10">
    <property type="entry name" value="Tetratricopeptide repeat domain"/>
    <property type="match status" value="4"/>
</dbReference>
<evidence type="ECO:0000313" key="5">
    <source>
        <dbReference type="EMBL" id="CAG8484078.1"/>
    </source>
</evidence>
<comment type="caution">
    <text evidence="5">The sequence shown here is derived from an EMBL/GenBank/DDBJ whole genome shotgun (WGS) entry which is preliminary data.</text>
</comment>
<dbReference type="OrthoDB" id="185373at2759"/>
<feature type="repeat" description="PPR" evidence="2">
    <location>
        <begin position="452"/>
        <end position="486"/>
    </location>
</feature>
<dbReference type="Pfam" id="PF23276">
    <property type="entry name" value="TPR_24"/>
    <property type="match status" value="1"/>
</dbReference>
<feature type="repeat" description="PPR" evidence="2">
    <location>
        <begin position="155"/>
        <end position="189"/>
    </location>
</feature>
<gene>
    <name evidence="5" type="ORF">POCULU_LOCUS1707</name>
</gene>
<dbReference type="InterPro" id="IPR050667">
    <property type="entry name" value="PPR-containing_protein"/>
</dbReference>
<dbReference type="PANTHER" id="PTHR47939:SF1">
    <property type="entry name" value="OS04G0684500 PROTEIN"/>
    <property type="match status" value="1"/>
</dbReference>
<evidence type="ECO:0000256" key="3">
    <source>
        <dbReference type="SAM" id="MobiDB-lite"/>
    </source>
</evidence>
<keyword evidence="1" id="KW-0677">Repeat</keyword>